<keyword evidence="4" id="KW-1185">Reference proteome</keyword>
<feature type="region of interest" description="Disordered" evidence="1">
    <location>
        <begin position="379"/>
        <end position="440"/>
    </location>
</feature>
<proteinExistence type="predicted"/>
<dbReference type="GO" id="GO:0016491">
    <property type="term" value="F:oxidoreductase activity"/>
    <property type="evidence" value="ECO:0007669"/>
    <property type="project" value="InterPro"/>
</dbReference>
<accession>A0A239HSX2</accession>
<dbReference type="AlphaFoldDB" id="A0A239HSX2"/>
<dbReference type="RefSeq" id="WP_089298268.1">
    <property type="nucleotide sequence ID" value="NZ_BOMU01000104.1"/>
</dbReference>
<dbReference type="InterPro" id="IPR037473">
    <property type="entry name" value="Lcp-like"/>
</dbReference>
<reference evidence="3 4" key="1">
    <citation type="submission" date="2017-06" db="EMBL/GenBank/DDBJ databases">
        <authorList>
            <person name="Kim H.J."/>
            <person name="Triplett B.A."/>
        </authorList>
    </citation>
    <scope>NUCLEOTIDE SEQUENCE [LARGE SCALE GENOMIC DNA]</scope>
    <source>
        <strain evidence="3 4">DSM 43151</strain>
    </source>
</reference>
<sequence>MVPTRFGADRDWSERASRPLRLLAGAGARPTAAEISALETGLNRRDEPAAALIRAVRETPGLTVRDLHRTVAAGPYDDVPEPFRTFFSAVLDRPAWVDDDLLERGAEACRAFGMDAGLVLAYGSLLGGYRTGAALEPLVRTGRLTGGETLRRIRETSLWWRAVTAPGGLAPDGAGFRTTLHVRVMHALVNARLEADPSWDHAGRGLPINQYDQASTLGVFSTSFLLHLRLLGVRVSRADARAVMHLWCYVGWLLGVDDAWLPHTERRGRRLLYHFLSYDPPPDGNSVALARALITMTDEVTHGWRRVYERERALSVSTWLLGRAAMRDLGLRSRPPWYGLARITANLLISQGLGRLPGGRGMLLARGERQARAQFARWGTPLPDSEPGHHDSPPATTPGHRDSPPATTPGQRDSAPAISPGQRDGTPGSTAGHRDGRMTA</sequence>
<evidence type="ECO:0000313" key="3">
    <source>
        <dbReference type="EMBL" id="SNS84416.1"/>
    </source>
</evidence>
<dbReference type="PANTHER" id="PTHR37539:SF1">
    <property type="entry name" value="ER-BOUND OXYGENASE MPAB_MPAB'_RUBBER OXYGENASE CATALYTIC DOMAIN-CONTAINING PROTEIN"/>
    <property type="match status" value="1"/>
</dbReference>
<protein>
    <recommendedName>
        <fullName evidence="2">ER-bound oxygenase mpaB/mpaB'/Rubber oxygenase catalytic domain-containing protein</fullName>
    </recommendedName>
</protein>
<organism evidence="3 4">
    <name type="scientific">Actinoplanes regularis</name>
    <dbReference type="NCBI Taxonomy" id="52697"/>
    <lineage>
        <taxon>Bacteria</taxon>
        <taxon>Bacillati</taxon>
        <taxon>Actinomycetota</taxon>
        <taxon>Actinomycetes</taxon>
        <taxon>Micromonosporales</taxon>
        <taxon>Micromonosporaceae</taxon>
        <taxon>Actinoplanes</taxon>
    </lineage>
</organism>
<evidence type="ECO:0000259" key="2">
    <source>
        <dbReference type="Pfam" id="PF09995"/>
    </source>
</evidence>
<dbReference type="EMBL" id="FZNR01000026">
    <property type="protein sequence ID" value="SNS84416.1"/>
    <property type="molecule type" value="Genomic_DNA"/>
</dbReference>
<gene>
    <name evidence="3" type="ORF">SAMN06264365_12610</name>
</gene>
<dbReference type="OrthoDB" id="7614910at2"/>
<evidence type="ECO:0000256" key="1">
    <source>
        <dbReference type="SAM" id="MobiDB-lite"/>
    </source>
</evidence>
<dbReference type="PANTHER" id="PTHR37539">
    <property type="entry name" value="SECRETED PROTEIN-RELATED"/>
    <property type="match status" value="1"/>
</dbReference>
<evidence type="ECO:0000313" key="4">
    <source>
        <dbReference type="Proteomes" id="UP000198415"/>
    </source>
</evidence>
<dbReference type="InterPro" id="IPR018713">
    <property type="entry name" value="MPAB/Lcp_cat_dom"/>
</dbReference>
<dbReference type="Pfam" id="PF09995">
    <property type="entry name" value="MPAB_Lcp_cat"/>
    <property type="match status" value="1"/>
</dbReference>
<feature type="domain" description="ER-bound oxygenase mpaB/mpaB'/Rubber oxygenase catalytic" evidence="2">
    <location>
        <begin position="114"/>
        <end position="335"/>
    </location>
</feature>
<dbReference type="Proteomes" id="UP000198415">
    <property type="component" value="Unassembled WGS sequence"/>
</dbReference>
<name>A0A239HSX2_9ACTN</name>